<accession>A0A0G2HA63</accession>
<evidence type="ECO:0000256" key="6">
    <source>
        <dbReference type="ARBA" id="ARBA00022835"/>
    </source>
</evidence>
<keyword evidence="4" id="KW-0963">Cytoplasm</keyword>
<evidence type="ECO:0000256" key="3">
    <source>
        <dbReference type="ARBA" id="ARBA00006678"/>
    </source>
</evidence>
<organism evidence="11 12">
    <name type="scientific">Phaeomoniella chlamydospora</name>
    <name type="common">Phaeoacremonium chlamydosporum</name>
    <dbReference type="NCBI Taxonomy" id="158046"/>
    <lineage>
        <taxon>Eukaryota</taxon>
        <taxon>Fungi</taxon>
        <taxon>Dikarya</taxon>
        <taxon>Ascomycota</taxon>
        <taxon>Pezizomycotina</taxon>
        <taxon>Eurotiomycetes</taxon>
        <taxon>Chaetothyriomycetidae</taxon>
        <taxon>Phaeomoniellales</taxon>
        <taxon>Phaeomoniellaceae</taxon>
        <taxon>Phaeomoniella</taxon>
    </lineage>
</organism>
<dbReference type="AlphaFoldDB" id="A0A0G2HA63"/>
<dbReference type="Proteomes" id="UP000053317">
    <property type="component" value="Unassembled WGS sequence"/>
</dbReference>
<dbReference type="InterPro" id="IPR050590">
    <property type="entry name" value="Exosome_comp_Rrp42_subfam"/>
</dbReference>
<keyword evidence="5" id="KW-0698">rRNA processing</keyword>
<evidence type="ECO:0000259" key="10">
    <source>
        <dbReference type="Pfam" id="PF01138"/>
    </source>
</evidence>
<evidence type="ECO:0000256" key="1">
    <source>
        <dbReference type="ARBA" id="ARBA00004496"/>
    </source>
</evidence>
<dbReference type="InterPro" id="IPR027408">
    <property type="entry name" value="PNPase/RNase_PH_dom_sf"/>
</dbReference>
<comment type="subcellular location">
    <subcellularLocation>
        <location evidence="1">Cytoplasm</location>
    </subcellularLocation>
    <subcellularLocation>
        <location evidence="2">Nucleus</location>
        <location evidence="2">Nucleolus</location>
    </subcellularLocation>
</comment>
<protein>
    <recommendedName>
        <fullName evidence="9">Ribosomal RNA-processing protein 43</fullName>
    </recommendedName>
</protein>
<dbReference type="GO" id="GO:0035925">
    <property type="term" value="F:mRNA 3'-UTR AU-rich region binding"/>
    <property type="evidence" value="ECO:0007669"/>
    <property type="project" value="TreeGrafter"/>
</dbReference>
<dbReference type="GO" id="GO:0000176">
    <property type="term" value="C:nuclear exosome (RNase complex)"/>
    <property type="evidence" value="ECO:0007669"/>
    <property type="project" value="UniProtKB-ARBA"/>
</dbReference>
<evidence type="ECO:0000256" key="7">
    <source>
        <dbReference type="ARBA" id="ARBA00022884"/>
    </source>
</evidence>
<dbReference type="InterPro" id="IPR036345">
    <property type="entry name" value="ExoRNase_PH_dom2_sf"/>
</dbReference>
<evidence type="ECO:0000313" key="12">
    <source>
        <dbReference type="Proteomes" id="UP000053317"/>
    </source>
</evidence>
<dbReference type="OrthoDB" id="45882at2759"/>
<comment type="similarity">
    <text evidence="3">Belongs to the RNase PH family.</text>
</comment>
<name>A0A0G2HA63_PHACM</name>
<keyword evidence="7" id="KW-0694">RNA-binding</keyword>
<dbReference type="GO" id="GO:0034476">
    <property type="term" value="P:U5 snRNA 3'-end processing"/>
    <property type="evidence" value="ECO:0007669"/>
    <property type="project" value="TreeGrafter"/>
</dbReference>
<dbReference type="SUPFAM" id="SSF55666">
    <property type="entry name" value="Ribonuclease PH domain 2-like"/>
    <property type="match status" value="1"/>
</dbReference>
<feature type="domain" description="Exoribonuclease phosphorolytic" evidence="10">
    <location>
        <begin position="133"/>
        <end position="252"/>
    </location>
</feature>
<gene>
    <name evidence="11" type="ORF">UCRPC4_g01709</name>
</gene>
<evidence type="ECO:0000256" key="8">
    <source>
        <dbReference type="ARBA" id="ARBA00023242"/>
    </source>
</evidence>
<dbReference type="InterPro" id="IPR001247">
    <property type="entry name" value="ExoRNase_PH_dom1"/>
</dbReference>
<dbReference type="GO" id="GO:0034475">
    <property type="term" value="P:U4 snRNA 3'-end processing"/>
    <property type="evidence" value="ECO:0007669"/>
    <property type="project" value="TreeGrafter"/>
</dbReference>
<dbReference type="GO" id="GO:0005730">
    <property type="term" value="C:nucleolus"/>
    <property type="evidence" value="ECO:0007669"/>
    <property type="project" value="UniProtKB-SubCell"/>
</dbReference>
<evidence type="ECO:0000256" key="2">
    <source>
        <dbReference type="ARBA" id="ARBA00004604"/>
    </source>
</evidence>
<proteinExistence type="inferred from homology"/>
<dbReference type="GO" id="GO:0071035">
    <property type="term" value="P:nuclear polyadenylation-dependent rRNA catabolic process"/>
    <property type="evidence" value="ECO:0007669"/>
    <property type="project" value="TreeGrafter"/>
</dbReference>
<dbReference type="Pfam" id="PF01138">
    <property type="entry name" value="RNase_PH"/>
    <property type="match status" value="2"/>
</dbReference>
<sequence>MATAPAVSQTHSTPNLSIPASVLPQVAPSTYLLSHLISAAAARPSGRTPFQTRPVDLNTASLTNANGSALVRLGNTSILCGVRAEILDTRDIANYRPLNGHRGVKRKRDVTGSTAHGLSPSGVDFAEDSSDEDNFEVVQHSLIVPNIELQTGASPQPAYQASSGAPSALAQSLTHRILSTIRSTNLIRANDLRIYGPDISSIEEGSAADDIPDILRGYYVLYIDILVLSHDGSIFDAAFMALLAALRNTILPKAVFDNDRDQIICSSDLQQFKRLNLKRASPVALSWKVFVDTEEEKGRPWILLDPDAFEEDSGACSEGGTIIVDNTNDNETKILKLEKNGGPSLRTDVLEAIVMAASKRWIEWRKTLAKADATAMPT</sequence>
<evidence type="ECO:0000313" key="11">
    <source>
        <dbReference type="EMBL" id="KKY25445.1"/>
    </source>
</evidence>
<dbReference type="Gene3D" id="3.30.230.70">
    <property type="entry name" value="GHMP Kinase, N-terminal domain"/>
    <property type="match status" value="1"/>
</dbReference>
<dbReference type="GO" id="GO:0000177">
    <property type="term" value="C:cytoplasmic exosome (RNase complex)"/>
    <property type="evidence" value="ECO:0007669"/>
    <property type="project" value="TreeGrafter"/>
</dbReference>
<reference evidence="11 12" key="2">
    <citation type="submission" date="2015-05" db="EMBL/GenBank/DDBJ databases">
        <authorList>
            <person name="Morales-Cruz A."/>
            <person name="Amrine K.C."/>
            <person name="Cantu D."/>
        </authorList>
    </citation>
    <scope>NUCLEOTIDE SEQUENCE [LARGE SCALE GENOMIC DNA]</scope>
    <source>
        <strain evidence="11">UCRPC4</strain>
    </source>
</reference>
<dbReference type="GO" id="GO:0034473">
    <property type="term" value="P:U1 snRNA 3'-end processing"/>
    <property type="evidence" value="ECO:0007669"/>
    <property type="project" value="TreeGrafter"/>
</dbReference>
<evidence type="ECO:0000256" key="5">
    <source>
        <dbReference type="ARBA" id="ARBA00022552"/>
    </source>
</evidence>
<keyword evidence="6" id="KW-0271">Exosome</keyword>
<feature type="domain" description="Exoribonuclease phosphorolytic" evidence="10">
    <location>
        <begin position="51"/>
        <end position="88"/>
    </location>
</feature>
<evidence type="ECO:0000256" key="4">
    <source>
        <dbReference type="ARBA" id="ARBA00022490"/>
    </source>
</evidence>
<dbReference type="InterPro" id="IPR020568">
    <property type="entry name" value="Ribosomal_Su5_D2-typ_SF"/>
</dbReference>
<dbReference type="EMBL" id="LCWF01000041">
    <property type="protein sequence ID" value="KKY25445.1"/>
    <property type="molecule type" value="Genomic_DNA"/>
</dbReference>
<dbReference type="PANTHER" id="PTHR11097:SF9">
    <property type="entry name" value="EXOSOME COMPLEX COMPONENT RRP43"/>
    <property type="match status" value="1"/>
</dbReference>
<evidence type="ECO:0000256" key="9">
    <source>
        <dbReference type="ARBA" id="ARBA00030617"/>
    </source>
</evidence>
<reference evidence="11 12" key="1">
    <citation type="submission" date="2015-05" db="EMBL/GenBank/DDBJ databases">
        <title>Distinctive expansion of gene families associated with plant cell wall degradation and secondary metabolism in the genomes of grapevine trunk pathogens.</title>
        <authorList>
            <person name="Lawrence D.P."/>
            <person name="Travadon R."/>
            <person name="Rolshausen P.E."/>
            <person name="Baumgartner K."/>
        </authorList>
    </citation>
    <scope>NUCLEOTIDE SEQUENCE [LARGE SCALE GENOMIC DNA]</scope>
    <source>
        <strain evidence="11">UCRPC4</strain>
    </source>
</reference>
<comment type="caution">
    <text evidence="11">The sequence shown here is derived from an EMBL/GenBank/DDBJ whole genome shotgun (WGS) entry which is preliminary data.</text>
</comment>
<dbReference type="SUPFAM" id="SSF54211">
    <property type="entry name" value="Ribosomal protein S5 domain 2-like"/>
    <property type="match status" value="1"/>
</dbReference>
<dbReference type="GO" id="GO:0071038">
    <property type="term" value="P:TRAMP-dependent tRNA surveillance pathway"/>
    <property type="evidence" value="ECO:0007669"/>
    <property type="project" value="TreeGrafter"/>
</dbReference>
<keyword evidence="8" id="KW-0539">Nucleus</keyword>
<keyword evidence="12" id="KW-1185">Reference proteome</keyword>
<dbReference type="GO" id="GO:0071028">
    <property type="term" value="P:nuclear mRNA surveillance"/>
    <property type="evidence" value="ECO:0007669"/>
    <property type="project" value="TreeGrafter"/>
</dbReference>
<dbReference type="GO" id="GO:0000467">
    <property type="term" value="P:exonucleolytic trimming to generate mature 3'-end of 5.8S rRNA from tricistronic rRNA transcript (SSU-rRNA, 5.8S rRNA, LSU-rRNA)"/>
    <property type="evidence" value="ECO:0007669"/>
    <property type="project" value="TreeGrafter"/>
</dbReference>
<dbReference type="GO" id="GO:0016075">
    <property type="term" value="P:rRNA catabolic process"/>
    <property type="evidence" value="ECO:0007669"/>
    <property type="project" value="TreeGrafter"/>
</dbReference>
<dbReference type="PANTHER" id="PTHR11097">
    <property type="entry name" value="EXOSOME COMPLEX EXONUCLEASE RIBOSOMAL RNA PROCESSING PROTEIN"/>
    <property type="match status" value="1"/>
</dbReference>